<feature type="compositionally biased region" description="Acidic residues" evidence="1">
    <location>
        <begin position="7"/>
        <end position="22"/>
    </location>
</feature>
<dbReference type="EMBL" id="PQIB02000018">
    <property type="protein sequence ID" value="RLM54356.1"/>
    <property type="molecule type" value="Genomic_DNA"/>
</dbReference>
<sequence length="298" mass="33437">MASLCNADDDELGPEYDDEQLDDVSANEPTTEAPQDENEEHRRIWRLKNAKCTQHRQNVENRARNPMYERNLNNAFAAAADREYHTPIGAISEAALLAQQLPSNPQIQRMQYLTQLALVQLNGQHPASSTQNLPLRFERHGDTALISRTPRGGPKNRKNDSRQCNEGHHDKQGNDNGHFDKGQRNHSGNPRKRKLDQEVTTVEHNPCGKKSGNIDTQFEKVLHKQCPMHQKSRHTLFECVSLRKSLNAPPLPQAGKRKDQEEDDEGDKSGAQDFQVPKNVVMSSLAETADSPLSACGS</sequence>
<dbReference type="Proteomes" id="UP000275267">
    <property type="component" value="Unassembled WGS sequence"/>
</dbReference>
<evidence type="ECO:0000256" key="1">
    <source>
        <dbReference type="SAM" id="MobiDB-lite"/>
    </source>
</evidence>
<feature type="region of interest" description="Disordered" evidence="1">
    <location>
        <begin position="1"/>
        <end position="41"/>
    </location>
</feature>
<keyword evidence="3" id="KW-1185">Reference proteome</keyword>
<reference evidence="3" key="1">
    <citation type="journal article" date="2019" name="Nat. Commun.">
        <title>The genome of broomcorn millet.</title>
        <authorList>
            <person name="Zou C."/>
            <person name="Miki D."/>
            <person name="Li D."/>
            <person name="Tang Q."/>
            <person name="Xiao L."/>
            <person name="Rajput S."/>
            <person name="Deng P."/>
            <person name="Jia W."/>
            <person name="Huang R."/>
            <person name="Zhang M."/>
            <person name="Sun Y."/>
            <person name="Hu J."/>
            <person name="Fu X."/>
            <person name="Schnable P.S."/>
            <person name="Li F."/>
            <person name="Zhang H."/>
            <person name="Feng B."/>
            <person name="Zhu X."/>
            <person name="Liu R."/>
            <person name="Schnable J.C."/>
            <person name="Zhu J.-K."/>
            <person name="Zhang H."/>
        </authorList>
    </citation>
    <scope>NUCLEOTIDE SEQUENCE [LARGE SCALE GENOMIC DNA]</scope>
</reference>
<proteinExistence type="predicted"/>
<gene>
    <name evidence="2" type="ORF">C2845_PM10G12240</name>
</gene>
<dbReference type="AlphaFoldDB" id="A0A3L6PD78"/>
<feature type="region of interest" description="Disordered" evidence="1">
    <location>
        <begin position="246"/>
        <end position="298"/>
    </location>
</feature>
<feature type="compositionally biased region" description="Basic and acidic residues" evidence="1">
    <location>
        <begin position="157"/>
        <end position="183"/>
    </location>
</feature>
<organism evidence="2 3">
    <name type="scientific">Panicum miliaceum</name>
    <name type="common">Proso millet</name>
    <name type="synonym">Broomcorn millet</name>
    <dbReference type="NCBI Taxonomy" id="4540"/>
    <lineage>
        <taxon>Eukaryota</taxon>
        <taxon>Viridiplantae</taxon>
        <taxon>Streptophyta</taxon>
        <taxon>Embryophyta</taxon>
        <taxon>Tracheophyta</taxon>
        <taxon>Spermatophyta</taxon>
        <taxon>Magnoliopsida</taxon>
        <taxon>Liliopsida</taxon>
        <taxon>Poales</taxon>
        <taxon>Poaceae</taxon>
        <taxon>PACMAD clade</taxon>
        <taxon>Panicoideae</taxon>
        <taxon>Panicodae</taxon>
        <taxon>Paniceae</taxon>
        <taxon>Panicinae</taxon>
        <taxon>Panicum</taxon>
        <taxon>Panicum sect. Panicum</taxon>
    </lineage>
</organism>
<protein>
    <submittedName>
        <fullName evidence="2">Uncharacterized protein</fullName>
    </submittedName>
</protein>
<name>A0A3L6PD78_PANMI</name>
<evidence type="ECO:0000313" key="3">
    <source>
        <dbReference type="Proteomes" id="UP000275267"/>
    </source>
</evidence>
<feature type="region of interest" description="Disordered" evidence="1">
    <location>
        <begin position="144"/>
        <end position="213"/>
    </location>
</feature>
<comment type="caution">
    <text evidence="2">The sequence shown here is derived from an EMBL/GenBank/DDBJ whole genome shotgun (WGS) entry which is preliminary data.</text>
</comment>
<accession>A0A3L6PD78</accession>
<evidence type="ECO:0000313" key="2">
    <source>
        <dbReference type="EMBL" id="RLM54356.1"/>
    </source>
</evidence>